<keyword evidence="2" id="KW-0472">Membrane</keyword>
<dbReference type="RefSeq" id="WP_280763728.1">
    <property type="nucleotide sequence ID" value="NZ_JARXVC010000023.1"/>
</dbReference>
<reference evidence="4 5" key="1">
    <citation type="submission" date="2023-04" db="EMBL/GenBank/DDBJ databases">
        <title>Forest soil microbial communities from Buena Vista Peninsula, Colon Province, Panama.</title>
        <authorList>
            <person name="Bouskill N."/>
        </authorList>
    </citation>
    <scope>NUCLEOTIDE SEQUENCE [LARGE SCALE GENOMIC DNA]</scope>
    <source>
        <strain evidence="4 5">CFH S0262</strain>
    </source>
</reference>
<accession>A0ABT6ML75</accession>
<keyword evidence="5" id="KW-1185">Reference proteome</keyword>
<name>A0ABT6ML75_9NOCA</name>
<dbReference type="Proteomes" id="UP001160334">
    <property type="component" value="Unassembled WGS sequence"/>
</dbReference>
<protein>
    <recommendedName>
        <fullName evidence="3">DUF8176 domain-containing protein</fullName>
    </recommendedName>
</protein>
<organism evidence="4 5">
    <name type="scientific">Prescottella agglutinans</name>
    <dbReference type="NCBI Taxonomy" id="1644129"/>
    <lineage>
        <taxon>Bacteria</taxon>
        <taxon>Bacillati</taxon>
        <taxon>Actinomycetota</taxon>
        <taxon>Actinomycetes</taxon>
        <taxon>Mycobacteriales</taxon>
        <taxon>Nocardiaceae</taxon>
        <taxon>Prescottella</taxon>
    </lineage>
</organism>
<keyword evidence="2" id="KW-1133">Transmembrane helix</keyword>
<keyword evidence="2" id="KW-0812">Transmembrane</keyword>
<evidence type="ECO:0000259" key="3">
    <source>
        <dbReference type="Pfam" id="PF26527"/>
    </source>
</evidence>
<sequence length="246" mass="25044">MKLNRKTQRHPAVVDLLGGAPTTTPGAPTTTPGAANTAAPGGPTAPPPLAAPAAPAAAAGDGGEPPSRWPSKKLALGTAAGVAVLALVGGTIWGTSLSGGDQPANTALAATTTAEDDGLPILDLPTATTTTAAPSEVDDECRADRGDQNSGAGVIAAWNHAYYVQRNAAAARALATPNSSVVLAEQLQPFIDGVPVGTNYCVRTKKLSDDVYLVDLSEMRPEGVQRITQTVTTKKIDGKWFVDVFN</sequence>
<dbReference type="InterPro" id="IPR058489">
    <property type="entry name" value="DUF8176"/>
</dbReference>
<evidence type="ECO:0000256" key="2">
    <source>
        <dbReference type="SAM" id="Phobius"/>
    </source>
</evidence>
<dbReference type="Pfam" id="PF26527">
    <property type="entry name" value="DUF8176"/>
    <property type="match status" value="1"/>
</dbReference>
<feature type="transmembrane region" description="Helical" evidence="2">
    <location>
        <begin position="74"/>
        <end position="93"/>
    </location>
</feature>
<feature type="domain" description="DUF8176" evidence="3">
    <location>
        <begin position="143"/>
        <end position="242"/>
    </location>
</feature>
<proteinExistence type="predicted"/>
<evidence type="ECO:0000313" key="5">
    <source>
        <dbReference type="Proteomes" id="UP001160334"/>
    </source>
</evidence>
<feature type="region of interest" description="Disordered" evidence="1">
    <location>
        <begin position="1"/>
        <end position="72"/>
    </location>
</feature>
<gene>
    <name evidence="4" type="ORF">M2280_005771</name>
</gene>
<dbReference type="EMBL" id="JARXVC010000023">
    <property type="protein sequence ID" value="MDH6284511.1"/>
    <property type="molecule type" value="Genomic_DNA"/>
</dbReference>
<feature type="compositionally biased region" description="Low complexity" evidence="1">
    <location>
        <begin position="18"/>
        <end position="42"/>
    </location>
</feature>
<comment type="caution">
    <text evidence="4">The sequence shown here is derived from an EMBL/GenBank/DDBJ whole genome shotgun (WGS) entry which is preliminary data.</text>
</comment>
<evidence type="ECO:0000256" key="1">
    <source>
        <dbReference type="SAM" id="MobiDB-lite"/>
    </source>
</evidence>
<evidence type="ECO:0000313" key="4">
    <source>
        <dbReference type="EMBL" id="MDH6284511.1"/>
    </source>
</evidence>